<sequence length="66" mass="7246">MNPCRSYSRRTALQHVQPDPDAVAVAPLQQPAQHGRTDAAALQVRGEIEVLQHHMRTAVGILGRPQ</sequence>
<comment type="caution">
    <text evidence="1">The sequence shown here is derived from an EMBL/GenBank/DDBJ whole genome shotgun (WGS) entry which is preliminary data.</text>
</comment>
<dbReference type="EMBL" id="LLZG01000410">
    <property type="protein sequence ID" value="KUL21347.1"/>
    <property type="molecule type" value="Genomic_DNA"/>
</dbReference>
<protein>
    <submittedName>
        <fullName evidence="1">Uncharacterized protein</fullName>
    </submittedName>
</protein>
<keyword evidence="2" id="KW-1185">Reference proteome</keyword>
<evidence type="ECO:0000313" key="1">
    <source>
        <dbReference type="EMBL" id="KUL21347.1"/>
    </source>
</evidence>
<gene>
    <name evidence="1" type="ORF">ADL12_45315</name>
</gene>
<dbReference type="AlphaFoldDB" id="A0A101J6X6"/>
<proteinExistence type="predicted"/>
<evidence type="ECO:0000313" key="2">
    <source>
        <dbReference type="Proteomes" id="UP000053923"/>
    </source>
</evidence>
<name>A0A101J6X6_9ACTN</name>
<organism evidence="1 2">
    <name type="scientific">Streptomyces regalis</name>
    <dbReference type="NCBI Taxonomy" id="68262"/>
    <lineage>
        <taxon>Bacteria</taxon>
        <taxon>Bacillati</taxon>
        <taxon>Actinomycetota</taxon>
        <taxon>Actinomycetes</taxon>
        <taxon>Kitasatosporales</taxon>
        <taxon>Streptomycetaceae</taxon>
        <taxon>Streptomyces</taxon>
    </lineage>
</organism>
<dbReference type="Proteomes" id="UP000053923">
    <property type="component" value="Unassembled WGS sequence"/>
</dbReference>
<reference evidence="2" key="1">
    <citation type="submission" date="2015-10" db="EMBL/GenBank/DDBJ databases">
        <authorList>
            <person name="Ju K.-S."/>
            <person name="Doroghazi J.R."/>
            <person name="Metcalf W.W."/>
        </authorList>
    </citation>
    <scope>NUCLEOTIDE SEQUENCE [LARGE SCALE GENOMIC DNA]</scope>
    <source>
        <strain evidence="2">NRRL 3151</strain>
    </source>
</reference>
<accession>A0A101J6X6</accession>